<reference evidence="5" key="1">
    <citation type="submission" date="2018-08" db="EMBL/GenBank/DDBJ databases">
        <authorList>
            <person name="Jin W."/>
            <person name="Wang H."/>
            <person name="Yang Y."/>
            <person name="Li M."/>
            <person name="Liu J."/>
        </authorList>
    </citation>
    <scope>NUCLEOTIDE SEQUENCE</scope>
    <source>
        <strain evidence="5">AESS21</strain>
    </source>
</reference>
<name>A0A944CCR7_9HYPH</name>
<dbReference type="PANTHER" id="PTHR43347:SF3">
    <property type="entry name" value="ACYL-COA SYNTHETASE SHORT-CHAIN FAMILY MEMBER 3, MITOCHONDRIAL"/>
    <property type="match status" value="1"/>
</dbReference>
<dbReference type="FunFam" id="3.30.300.30:FF:000017">
    <property type="entry name" value="Acyl-CoA synthetase short-chain family member 3"/>
    <property type="match status" value="1"/>
</dbReference>
<dbReference type="InterPro" id="IPR032387">
    <property type="entry name" value="ACAS_N"/>
</dbReference>
<comment type="similarity">
    <text evidence="1">Belongs to the ATP-dependent AMP-binding enzyme family.</text>
</comment>
<dbReference type="CDD" id="cd05967">
    <property type="entry name" value="PrpE"/>
    <property type="match status" value="1"/>
</dbReference>
<dbReference type="Proteomes" id="UP000705379">
    <property type="component" value="Unassembled WGS sequence"/>
</dbReference>
<protein>
    <submittedName>
        <fullName evidence="5">Propionyl-CoA synthetase</fullName>
    </submittedName>
</protein>
<evidence type="ECO:0000313" key="6">
    <source>
        <dbReference type="Proteomes" id="UP000705379"/>
    </source>
</evidence>
<dbReference type="InterPro" id="IPR000873">
    <property type="entry name" value="AMP-dep_synth/lig_dom"/>
</dbReference>
<feature type="domain" description="AMP-dependent synthetase/ligase" evidence="2">
    <location>
        <begin position="62"/>
        <end position="451"/>
    </location>
</feature>
<dbReference type="InterPro" id="IPR042099">
    <property type="entry name" value="ANL_N_sf"/>
</dbReference>
<sequence length="637" mass="69531">MTSRYAATYQSWKDDPLGFWETAASEIDWSLRGAQVFDPDQGQYGRWFPGWECNTCYNCLDRHVERGRRGQPALIYDSPITGKQASYSYEELLDRVQAMAGVLLDQGIQKGDRVIIYMPMIPEAAMAMLACARIGAIHSVVFGGFAAAELATRINDATPKAIIAASCGIEPGRVIAYKPLIDAAVEQASHKVESCLVIQREQAVAALQEGRDHDLGALMQEELAEGREVECVSVKATDPLYVLYTSGTTGQPKGVVRDNGGHMVALKWSMSNLYGIEPGEVFWAASDVGWVVGHSYIVYGPLLHGCTTIMFEGKPVGTPDAGVFWRVISEHSVVSLFTAPTAFRAIRKEDPEGKLIGDYDLSQFRSLFLAGERADPDTVNWAAEQLQVPIVDHWWQTESGWCMVGNPLGLGRLPVKPGSPTVPMPGYDVQILDDAGHPLPANTLGNIVVKLPMPPGCLPTLWNAEQRFHDAYLAEFPGYYKTSDAGIIDEDGYLSIMSRTDDIINVAGHRLSTGAMEEVLATHPAVAECAVIGIADKLKGQLPCGFAVLKAGVEQSHEEIEAELVKLVREKIGPVAAFKLAITVDRLPKTRSGKILRATMRQIADQESYKMPATIDDPAILDEIAEALQEHGIRVPN</sequence>
<feature type="domain" description="AMP-binding enzyme C-terminal" evidence="3">
    <location>
        <begin position="516"/>
        <end position="594"/>
    </location>
</feature>
<evidence type="ECO:0000259" key="2">
    <source>
        <dbReference type="Pfam" id="PF00501"/>
    </source>
</evidence>
<comment type="caution">
    <text evidence="5">The sequence shown here is derived from an EMBL/GenBank/DDBJ whole genome shotgun (WGS) entry which is preliminary data.</text>
</comment>
<dbReference type="Pfam" id="PF00501">
    <property type="entry name" value="AMP-binding"/>
    <property type="match status" value="1"/>
</dbReference>
<dbReference type="Gene3D" id="3.30.300.30">
    <property type="match status" value="1"/>
</dbReference>
<dbReference type="FunFam" id="3.40.50.12780:FF:000011">
    <property type="entry name" value="Acetyl-coenzyme A synthetase 2-like, mitochondrial"/>
    <property type="match status" value="1"/>
</dbReference>
<accession>A0A944CCR7</accession>
<evidence type="ECO:0000259" key="3">
    <source>
        <dbReference type="Pfam" id="PF13193"/>
    </source>
</evidence>
<evidence type="ECO:0000313" key="5">
    <source>
        <dbReference type="EMBL" id="MBS8260985.1"/>
    </source>
</evidence>
<feature type="domain" description="Acetyl-coenzyme A synthetase N-terminal" evidence="4">
    <location>
        <begin position="5"/>
        <end position="59"/>
    </location>
</feature>
<dbReference type="Pfam" id="PF16177">
    <property type="entry name" value="ACAS_N"/>
    <property type="match status" value="1"/>
</dbReference>
<dbReference type="GO" id="GO:0070013">
    <property type="term" value="C:intracellular organelle lumen"/>
    <property type="evidence" value="ECO:0007669"/>
    <property type="project" value="UniProtKB-ARBA"/>
</dbReference>
<dbReference type="InterPro" id="IPR020845">
    <property type="entry name" value="AMP-binding_CS"/>
</dbReference>
<proteinExistence type="inferred from homology"/>
<dbReference type="PROSITE" id="PS00455">
    <property type="entry name" value="AMP_BINDING"/>
    <property type="match status" value="1"/>
</dbReference>
<dbReference type="SUPFAM" id="SSF56801">
    <property type="entry name" value="Acetyl-CoA synthetase-like"/>
    <property type="match status" value="1"/>
</dbReference>
<dbReference type="EMBL" id="QTKU01000002">
    <property type="protein sequence ID" value="MBS8260985.1"/>
    <property type="molecule type" value="Genomic_DNA"/>
</dbReference>
<dbReference type="Pfam" id="PF13193">
    <property type="entry name" value="AMP-binding_C"/>
    <property type="match status" value="1"/>
</dbReference>
<dbReference type="GO" id="GO:0050218">
    <property type="term" value="F:propionate-CoA ligase activity"/>
    <property type="evidence" value="ECO:0007669"/>
    <property type="project" value="TreeGrafter"/>
</dbReference>
<dbReference type="InterPro" id="IPR045851">
    <property type="entry name" value="AMP-bd_C_sf"/>
</dbReference>
<gene>
    <name evidence="5" type="ORF">DYI23_12205</name>
</gene>
<dbReference type="AlphaFoldDB" id="A0A944CCR7"/>
<dbReference type="PANTHER" id="PTHR43347">
    <property type="entry name" value="ACYL-COA SYNTHETASE"/>
    <property type="match status" value="1"/>
</dbReference>
<dbReference type="RefSeq" id="WP_213216404.1">
    <property type="nucleotide sequence ID" value="NZ_QTKU01000002.1"/>
</dbReference>
<evidence type="ECO:0000259" key="4">
    <source>
        <dbReference type="Pfam" id="PF16177"/>
    </source>
</evidence>
<reference evidence="5" key="2">
    <citation type="journal article" date="2021" name="Microorganisms">
        <title>Bacterial Dimethylsulfoniopropionate Biosynthesis in the East China Sea.</title>
        <authorList>
            <person name="Liu J."/>
            <person name="Zhang Y."/>
            <person name="Liu J."/>
            <person name="Zhong H."/>
            <person name="Williams B.T."/>
            <person name="Zheng Y."/>
            <person name="Curson A.R.J."/>
            <person name="Sun C."/>
            <person name="Sun H."/>
            <person name="Song D."/>
            <person name="Wagner Mackenzie B."/>
            <person name="Bermejo Martinez A."/>
            <person name="Todd J.D."/>
            <person name="Zhang X.H."/>
        </authorList>
    </citation>
    <scope>NUCLEOTIDE SEQUENCE</scope>
    <source>
        <strain evidence="5">AESS21</strain>
    </source>
</reference>
<evidence type="ECO:0000256" key="1">
    <source>
        <dbReference type="ARBA" id="ARBA00006432"/>
    </source>
</evidence>
<organism evidence="5 6">
    <name type="scientific">Roseibium polysiphoniae</name>
    <dbReference type="NCBI Taxonomy" id="2571221"/>
    <lineage>
        <taxon>Bacteria</taxon>
        <taxon>Pseudomonadati</taxon>
        <taxon>Pseudomonadota</taxon>
        <taxon>Alphaproteobacteria</taxon>
        <taxon>Hyphomicrobiales</taxon>
        <taxon>Stappiaceae</taxon>
        <taxon>Roseibium</taxon>
    </lineage>
</organism>
<dbReference type="InterPro" id="IPR025110">
    <property type="entry name" value="AMP-bd_C"/>
</dbReference>
<dbReference type="Gene3D" id="3.40.50.12780">
    <property type="entry name" value="N-terminal domain of ligase-like"/>
    <property type="match status" value="1"/>
</dbReference>